<sequence>MKVGLPALLGGTSAVGISVAAGGYYVMNSHGLTIKERLKGKKFIPSSDSALWTEEFKSDSANIKSSIPDLKDATDTNGGEKLKSWCESQMELDSKKNPKSLELVEKYCLVRDLSSQLSRQNKTLLSGNGSQAEWTATYNKRKTKTSTRTDVGLQGTNWDESTDLPTIKSWCDENSKKEFSTSTQKDIYPKLVSWCTKEAASEQ</sequence>
<evidence type="ECO:0000313" key="2">
    <source>
        <dbReference type="Proteomes" id="UP000009135"/>
    </source>
</evidence>
<dbReference type="HOGENOM" id="CLU_113690_0_0_14"/>
<dbReference type="OrthoDB" id="9824605at2"/>
<organism evidence="1 2">
    <name type="scientific">Mycoplasma haemocanis (strain Illinois)</name>
    <dbReference type="NCBI Taxonomy" id="1111676"/>
    <lineage>
        <taxon>Bacteria</taxon>
        <taxon>Bacillati</taxon>
        <taxon>Mycoplasmatota</taxon>
        <taxon>Mollicutes</taxon>
        <taxon>Mycoplasmataceae</taxon>
        <taxon>Mycoplasma</taxon>
    </lineage>
</organism>
<dbReference type="STRING" id="1111676.MHC_04600"/>
<dbReference type="KEGG" id="mhe:MHC_04600"/>
<dbReference type="AlphaFoldDB" id="H6N804"/>
<dbReference type="EMBL" id="CP003199">
    <property type="protein sequence ID" value="AEW45776.1"/>
    <property type="molecule type" value="Genomic_DNA"/>
</dbReference>
<proteinExistence type="predicted"/>
<reference evidence="1 2" key="1">
    <citation type="journal article" date="2012" name="J. Bacteriol.">
        <title>Complete genome sequence of Mycoplasma haemocanis strain Illinois.</title>
        <authorList>
            <person name="do Nascimento N.C."/>
            <person name="Guimaraes A.M."/>
            <person name="Santos A.P."/>
            <person name="Sanmiguel P.J."/>
            <person name="Messick J.B."/>
        </authorList>
    </citation>
    <scope>NUCLEOTIDE SEQUENCE [LARGE SCALE GENOMIC DNA]</scope>
    <source>
        <strain evidence="1 2">Illinois</strain>
    </source>
</reference>
<accession>H6N804</accession>
<dbReference type="Proteomes" id="UP000009135">
    <property type="component" value="Chromosome"/>
</dbReference>
<protein>
    <submittedName>
        <fullName evidence="1">Uncharacterized protein</fullName>
    </submittedName>
</protein>
<evidence type="ECO:0000313" key="1">
    <source>
        <dbReference type="EMBL" id="AEW45776.1"/>
    </source>
</evidence>
<name>H6N804_MYCHN</name>
<gene>
    <name evidence="1" type="ordered locus">MHC_04600</name>
</gene>
<keyword evidence="2" id="KW-1185">Reference proteome</keyword>